<sequence length="284" mass="29496">MSARSVGRGRCPKCGEEGSVVVKSVGGKEYVYIKHGRKWHYVGPLDRVDLGALLLEPTTALPLNGALEGVRAGGKVSGRPAVKVAAAVVAIILVAIGVALAVLTVLSALLLPYFMISGLGMEVSLGTELPVNGTGAVYVISSPEGQASVSVVALGSRFKALVAPASSVPQLPSASWLVLSRQLTVYSVDAESISNLLPSFSGDHTSYSAVLEPEQVLLVWLHEVWASQGSLKVSVTKKLESPAQPHGTTPAVAAVIALALAPWLLLAAALIAGGYLLYRWSKSN</sequence>
<proteinExistence type="predicted"/>
<protein>
    <submittedName>
        <fullName evidence="2">Uncharacterized protein</fullName>
    </submittedName>
</protein>
<dbReference type="EMBL" id="DTFI01000047">
    <property type="protein sequence ID" value="HGI43065.1"/>
    <property type="molecule type" value="Genomic_DNA"/>
</dbReference>
<keyword evidence="1" id="KW-1133">Transmembrane helix</keyword>
<feature type="transmembrane region" description="Helical" evidence="1">
    <location>
        <begin position="251"/>
        <end position="278"/>
    </location>
</feature>
<reference evidence="2" key="1">
    <citation type="journal article" date="2020" name="mSystems">
        <title>Genome- and Community-Level Interaction Insights into Carbon Utilization and Element Cycling Functions of Hydrothermarchaeota in Hydrothermal Sediment.</title>
        <authorList>
            <person name="Zhou Z."/>
            <person name="Liu Y."/>
            <person name="Xu W."/>
            <person name="Pan J."/>
            <person name="Luo Z.H."/>
            <person name="Li M."/>
        </authorList>
    </citation>
    <scope>NUCLEOTIDE SEQUENCE [LARGE SCALE GENOMIC DNA]</scope>
    <source>
        <strain evidence="2">SpSt-735</strain>
    </source>
</reference>
<gene>
    <name evidence="2" type="ORF">ENV17_01590</name>
</gene>
<evidence type="ECO:0000313" key="2">
    <source>
        <dbReference type="EMBL" id="HGI43065.1"/>
    </source>
</evidence>
<accession>A0A7C4FC20</accession>
<comment type="caution">
    <text evidence="2">The sequence shown here is derived from an EMBL/GenBank/DDBJ whole genome shotgun (WGS) entry which is preliminary data.</text>
</comment>
<feature type="transmembrane region" description="Helical" evidence="1">
    <location>
        <begin position="84"/>
        <end position="115"/>
    </location>
</feature>
<keyword evidence="1" id="KW-0472">Membrane</keyword>
<keyword evidence="1" id="KW-0812">Transmembrane</keyword>
<evidence type="ECO:0000256" key="1">
    <source>
        <dbReference type="SAM" id="Phobius"/>
    </source>
</evidence>
<dbReference type="AlphaFoldDB" id="A0A7C4FC20"/>
<organism evidence="2">
    <name type="scientific">Thermofilum pendens</name>
    <dbReference type="NCBI Taxonomy" id="2269"/>
    <lineage>
        <taxon>Archaea</taxon>
        <taxon>Thermoproteota</taxon>
        <taxon>Thermoprotei</taxon>
        <taxon>Thermofilales</taxon>
        <taxon>Thermofilaceae</taxon>
        <taxon>Thermofilum</taxon>
    </lineage>
</organism>
<name>A0A7C4FC20_THEPE</name>